<feature type="transmembrane region" description="Helical" evidence="4">
    <location>
        <begin position="81"/>
        <end position="102"/>
    </location>
</feature>
<keyword evidence="2 4" id="KW-1133">Transmembrane helix</keyword>
<dbReference type="AlphaFoldDB" id="A0A543Y9B9"/>
<name>A0A543Y9B9_VIBCL</name>
<evidence type="ECO:0000259" key="5">
    <source>
        <dbReference type="PROSITE" id="PS50850"/>
    </source>
</evidence>
<feature type="transmembrane region" description="Helical" evidence="4">
    <location>
        <begin position="207"/>
        <end position="229"/>
    </location>
</feature>
<dbReference type="Gene3D" id="1.20.1250.20">
    <property type="entry name" value="MFS general substrate transporter like domains"/>
    <property type="match status" value="2"/>
</dbReference>
<feature type="transmembrane region" description="Helical" evidence="4">
    <location>
        <begin position="139"/>
        <end position="161"/>
    </location>
</feature>
<protein>
    <submittedName>
        <fullName evidence="6">YbfB/YjiJ family MFS transporter</fullName>
    </submittedName>
</protein>
<dbReference type="EMBL" id="VIOS01000001">
    <property type="protein sequence ID" value="TQP18401.1"/>
    <property type="molecule type" value="Genomic_DNA"/>
</dbReference>
<feature type="transmembrane region" description="Helical" evidence="4">
    <location>
        <begin position="249"/>
        <end position="270"/>
    </location>
</feature>
<sequence length="404" mass="43106">MPNSAIINRYSLAGLGATLIGNGIGRFAYIALMPALIQAGWFSSSEASLLGVATLIGYIFGAPAVNLLLRYFSVGQLIRTAMLVSSLSYLGCAVQEAPILWFYLLRTLAGIAGAMLMVLAPPVIVRMHKSEVKARISGVVFSGIGLGAMLSGTLIPALIYFSVISAWLGMGVMALTTTVLTWNAWGDVHNQGCSGIVQASFNTLSKLQRMTVMLILFAYTFNAIGYLPHTLFWVDYLVRELGISMFSGGLYWAVFGIGAVIGPVLTGMLGDRVGIKHALIIAFIGKAIGVALPLLSTTPVALFISSLFVGIFTPGTVTLVSTYTLEVVGYERHTKAWSVMTLSFAISQGVAGYVMALYATSIGSYQMLFLISSGALVFSILCILLTSRQQVAEFTLHSVTDSKE</sequence>
<dbReference type="Proteomes" id="UP000319979">
    <property type="component" value="Unassembled WGS sequence"/>
</dbReference>
<feature type="transmembrane region" description="Helical" evidence="4">
    <location>
        <begin position="12"/>
        <end position="37"/>
    </location>
</feature>
<dbReference type="InterPro" id="IPR020846">
    <property type="entry name" value="MFS_dom"/>
</dbReference>
<dbReference type="InterPro" id="IPR036259">
    <property type="entry name" value="MFS_trans_sf"/>
</dbReference>
<evidence type="ECO:0000256" key="1">
    <source>
        <dbReference type="ARBA" id="ARBA00022692"/>
    </source>
</evidence>
<feature type="transmembrane region" description="Helical" evidence="4">
    <location>
        <begin position="365"/>
        <end position="386"/>
    </location>
</feature>
<feature type="transmembrane region" description="Helical" evidence="4">
    <location>
        <begin position="49"/>
        <end position="69"/>
    </location>
</feature>
<feature type="transmembrane region" description="Helical" evidence="4">
    <location>
        <begin position="108"/>
        <end position="127"/>
    </location>
</feature>
<feature type="domain" description="Major facilitator superfamily (MFS) profile" evidence="5">
    <location>
        <begin position="206"/>
        <end position="404"/>
    </location>
</feature>
<gene>
    <name evidence="6" type="ORF">FLM02_00070</name>
</gene>
<proteinExistence type="predicted"/>
<reference evidence="6 7" key="1">
    <citation type="submission" date="2019-07" db="EMBL/GenBank/DDBJ databases">
        <title>Phenotypic and genotypic antimicrobial resistance traits of Vibrio cholerae non-O1/non-O139 isolated from a large Austrian lake frequently associated with cases of infection.</title>
        <authorList>
            <person name="Lepuschitz S."/>
            <person name="Baron S."/>
            <person name="Larvor E."/>
            <person name="Granier S."/>
            <person name="Pretzer C."/>
            <person name="Mach R.L."/>
            <person name="Farnleitner A.H."/>
            <person name="Ruppitsch W."/>
            <person name="Pleininger S."/>
            <person name="Indra A."/>
            <person name="Kirschner A.K.T."/>
        </authorList>
    </citation>
    <scope>NUCLEOTIDE SEQUENCE [LARGE SCALE GENOMIC DNA]</scope>
    <source>
        <strain evidence="6 7">A12JL36W90</strain>
    </source>
</reference>
<keyword evidence="3 4" id="KW-0472">Membrane</keyword>
<dbReference type="Pfam" id="PF06779">
    <property type="entry name" value="MFS_4"/>
    <property type="match status" value="1"/>
</dbReference>
<feature type="transmembrane region" description="Helical" evidence="4">
    <location>
        <begin position="167"/>
        <end position="186"/>
    </location>
</feature>
<dbReference type="RefSeq" id="WP_142564506.1">
    <property type="nucleotide sequence ID" value="NZ_JAJPEJ010000006.1"/>
</dbReference>
<feature type="transmembrane region" description="Helical" evidence="4">
    <location>
        <begin position="301"/>
        <end position="325"/>
    </location>
</feature>
<feature type="transmembrane region" description="Helical" evidence="4">
    <location>
        <begin position="337"/>
        <end position="359"/>
    </location>
</feature>
<organism evidence="6 7">
    <name type="scientific">Vibrio cholerae</name>
    <dbReference type="NCBI Taxonomy" id="666"/>
    <lineage>
        <taxon>Bacteria</taxon>
        <taxon>Pseudomonadati</taxon>
        <taxon>Pseudomonadota</taxon>
        <taxon>Gammaproteobacteria</taxon>
        <taxon>Vibrionales</taxon>
        <taxon>Vibrionaceae</taxon>
        <taxon>Vibrio</taxon>
    </lineage>
</organism>
<dbReference type="GO" id="GO:0005886">
    <property type="term" value="C:plasma membrane"/>
    <property type="evidence" value="ECO:0007669"/>
    <property type="project" value="TreeGrafter"/>
</dbReference>
<comment type="caution">
    <text evidence="6">The sequence shown here is derived from an EMBL/GenBank/DDBJ whole genome shotgun (WGS) entry which is preliminary data.</text>
</comment>
<dbReference type="SUPFAM" id="SSF103473">
    <property type="entry name" value="MFS general substrate transporter"/>
    <property type="match status" value="1"/>
</dbReference>
<dbReference type="GO" id="GO:0022857">
    <property type="term" value="F:transmembrane transporter activity"/>
    <property type="evidence" value="ECO:0007669"/>
    <property type="project" value="InterPro"/>
</dbReference>
<accession>A0A543Y9B9</accession>
<dbReference type="PANTHER" id="PTHR23537:SF1">
    <property type="entry name" value="SUGAR TRANSPORTER"/>
    <property type="match status" value="1"/>
</dbReference>
<evidence type="ECO:0000313" key="6">
    <source>
        <dbReference type="EMBL" id="TQP18401.1"/>
    </source>
</evidence>
<evidence type="ECO:0000313" key="7">
    <source>
        <dbReference type="Proteomes" id="UP000319979"/>
    </source>
</evidence>
<evidence type="ECO:0000256" key="4">
    <source>
        <dbReference type="SAM" id="Phobius"/>
    </source>
</evidence>
<dbReference type="InterPro" id="IPR010645">
    <property type="entry name" value="MFS_4"/>
</dbReference>
<dbReference type="PROSITE" id="PS50850">
    <property type="entry name" value="MFS"/>
    <property type="match status" value="1"/>
</dbReference>
<keyword evidence="1 4" id="KW-0812">Transmembrane</keyword>
<feature type="transmembrane region" description="Helical" evidence="4">
    <location>
        <begin position="277"/>
        <end position="295"/>
    </location>
</feature>
<evidence type="ECO:0000256" key="3">
    <source>
        <dbReference type="ARBA" id="ARBA00023136"/>
    </source>
</evidence>
<evidence type="ECO:0000256" key="2">
    <source>
        <dbReference type="ARBA" id="ARBA00022989"/>
    </source>
</evidence>
<dbReference type="PANTHER" id="PTHR23537">
    <property type="match status" value="1"/>
</dbReference>